<reference evidence="7" key="2">
    <citation type="submission" date="2020-09" db="EMBL/GenBank/DDBJ databases">
        <authorList>
            <person name="Sun Q."/>
            <person name="Kim S."/>
        </authorList>
    </citation>
    <scope>NUCLEOTIDE SEQUENCE</scope>
    <source>
        <strain evidence="7">KCTC 32020</strain>
    </source>
</reference>
<evidence type="ECO:0000256" key="4">
    <source>
        <dbReference type="ARBA" id="ARBA00023136"/>
    </source>
</evidence>
<dbReference type="PANTHER" id="PTHR10846">
    <property type="entry name" value="SODIUM/POTASSIUM/CALCIUM EXCHANGER"/>
    <property type="match status" value="1"/>
</dbReference>
<dbReference type="Proteomes" id="UP000636453">
    <property type="component" value="Unassembled WGS sequence"/>
</dbReference>
<evidence type="ECO:0000256" key="1">
    <source>
        <dbReference type="ARBA" id="ARBA00004141"/>
    </source>
</evidence>
<sequence>MLEATGWFLLGLVLLALGGDSVVRGASGLAQRAGASPFVTGLLLVAFATSLPELAVNVHAIVEGRQALALGNAVGSNVVNFGLTLGVAAWLAPMTVRWRALTPLLVVLMLGTAAAIAMGLDGALSRVEGGVLLAAFAAAFAFALRRTRGENADVRAEIERYARTSTGLGQNLLRVAIAVALLYFGSRLIVEHAPVLGLGLGMTPLVTGLLPVAIGTALPELAAAIAAARRGQGDMVAGHVIGSSVFNLLLVVGGMALFRPLPLPPSFVRFELPAALAFALMLYPMLRGDQRFSKAEGGILVAALLAWIGFELLLIHA</sequence>
<evidence type="ECO:0000256" key="3">
    <source>
        <dbReference type="ARBA" id="ARBA00022989"/>
    </source>
</evidence>
<dbReference type="InterPro" id="IPR044880">
    <property type="entry name" value="NCX_ion-bd_dom_sf"/>
</dbReference>
<keyword evidence="2 5" id="KW-0812">Transmembrane</keyword>
<dbReference type="EMBL" id="BNCF01000015">
    <property type="protein sequence ID" value="GHE40851.1"/>
    <property type="molecule type" value="Genomic_DNA"/>
</dbReference>
<dbReference type="Pfam" id="PF01699">
    <property type="entry name" value="Na_Ca_ex"/>
    <property type="match status" value="2"/>
</dbReference>
<organism evidence="7 8">
    <name type="scientific">Vulcaniibacterium thermophilum</name>
    <dbReference type="NCBI Taxonomy" id="1169913"/>
    <lineage>
        <taxon>Bacteria</taxon>
        <taxon>Pseudomonadati</taxon>
        <taxon>Pseudomonadota</taxon>
        <taxon>Gammaproteobacteria</taxon>
        <taxon>Lysobacterales</taxon>
        <taxon>Lysobacteraceae</taxon>
        <taxon>Vulcaniibacterium</taxon>
    </lineage>
</organism>
<feature type="transmembrane region" description="Helical" evidence="5">
    <location>
        <begin position="165"/>
        <end position="185"/>
    </location>
</feature>
<dbReference type="InterPro" id="IPR004837">
    <property type="entry name" value="NaCa_Exmemb"/>
</dbReference>
<feature type="domain" description="Sodium/calcium exchanger membrane region" evidence="6">
    <location>
        <begin position="175"/>
        <end position="310"/>
    </location>
</feature>
<protein>
    <submittedName>
        <fullName evidence="7">Sodium:calcium antiporter</fullName>
    </submittedName>
</protein>
<evidence type="ECO:0000313" key="8">
    <source>
        <dbReference type="Proteomes" id="UP000636453"/>
    </source>
</evidence>
<comment type="caution">
    <text evidence="7">The sequence shown here is derived from an EMBL/GenBank/DDBJ whole genome shotgun (WGS) entry which is preliminary data.</text>
</comment>
<keyword evidence="4 5" id="KW-0472">Membrane</keyword>
<dbReference type="GO" id="GO:0005886">
    <property type="term" value="C:plasma membrane"/>
    <property type="evidence" value="ECO:0007669"/>
    <property type="project" value="TreeGrafter"/>
</dbReference>
<evidence type="ECO:0000256" key="2">
    <source>
        <dbReference type="ARBA" id="ARBA00022692"/>
    </source>
</evidence>
<dbReference type="AlphaFoldDB" id="A0A919DGP9"/>
<proteinExistence type="predicted"/>
<dbReference type="InterPro" id="IPR004481">
    <property type="entry name" value="K/Na/Ca-exchanger"/>
</dbReference>
<dbReference type="GO" id="GO:0006874">
    <property type="term" value="P:intracellular calcium ion homeostasis"/>
    <property type="evidence" value="ECO:0007669"/>
    <property type="project" value="TreeGrafter"/>
</dbReference>
<feature type="transmembrane region" description="Helical" evidence="5">
    <location>
        <begin position="267"/>
        <end position="286"/>
    </location>
</feature>
<feature type="transmembrane region" description="Helical" evidence="5">
    <location>
        <begin position="100"/>
        <end position="120"/>
    </location>
</feature>
<keyword evidence="3 5" id="KW-1133">Transmembrane helix</keyword>
<dbReference type="OrthoDB" id="9794225at2"/>
<dbReference type="GO" id="GO:0005262">
    <property type="term" value="F:calcium channel activity"/>
    <property type="evidence" value="ECO:0007669"/>
    <property type="project" value="TreeGrafter"/>
</dbReference>
<feature type="transmembrane region" description="Helical" evidence="5">
    <location>
        <begin position="298"/>
        <end position="316"/>
    </location>
</feature>
<feature type="transmembrane region" description="Helical" evidence="5">
    <location>
        <begin position="205"/>
        <end position="228"/>
    </location>
</feature>
<feature type="transmembrane region" description="Helical" evidence="5">
    <location>
        <begin position="240"/>
        <end position="261"/>
    </location>
</feature>
<comment type="subcellular location">
    <subcellularLocation>
        <location evidence="1">Membrane</location>
        <topology evidence="1">Multi-pass membrane protein</topology>
    </subcellularLocation>
</comment>
<reference evidence="7" key="1">
    <citation type="journal article" date="2014" name="Int. J. Syst. Evol. Microbiol.">
        <title>Complete genome sequence of Corynebacterium casei LMG S-19264T (=DSM 44701T), isolated from a smear-ripened cheese.</title>
        <authorList>
            <consortium name="US DOE Joint Genome Institute (JGI-PGF)"/>
            <person name="Walter F."/>
            <person name="Albersmeier A."/>
            <person name="Kalinowski J."/>
            <person name="Ruckert C."/>
        </authorList>
    </citation>
    <scope>NUCLEOTIDE SEQUENCE</scope>
    <source>
        <strain evidence="7">KCTC 32020</strain>
    </source>
</reference>
<dbReference type="Gene3D" id="1.20.1420.30">
    <property type="entry name" value="NCX, central ion-binding region"/>
    <property type="match status" value="1"/>
</dbReference>
<dbReference type="GO" id="GO:0008273">
    <property type="term" value="F:calcium, potassium:sodium antiporter activity"/>
    <property type="evidence" value="ECO:0007669"/>
    <property type="project" value="TreeGrafter"/>
</dbReference>
<accession>A0A919DGP9</accession>
<evidence type="ECO:0000256" key="5">
    <source>
        <dbReference type="SAM" id="Phobius"/>
    </source>
</evidence>
<name>A0A919DGP9_9GAMM</name>
<dbReference type="PANTHER" id="PTHR10846:SF8">
    <property type="entry name" value="INNER MEMBRANE PROTEIN YRBG"/>
    <property type="match status" value="1"/>
</dbReference>
<gene>
    <name evidence="7" type="ORF">GCM10007167_23460</name>
</gene>
<feature type="domain" description="Sodium/calcium exchanger membrane region" evidence="6">
    <location>
        <begin position="4"/>
        <end position="143"/>
    </location>
</feature>
<evidence type="ECO:0000259" key="6">
    <source>
        <dbReference type="Pfam" id="PF01699"/>
    </source>
</evidence>
<feature type="transmembrane region" description="Helical" evidence="5">
    <location>
        <begin position="35"/>
        <end position="56"/>
    </location>
</feature>
<evidence type="ECO:0000313" key="7">
    <source>
        <dbReference type="EMBL" id="GHE40851.1"/>
    </source>
</evidence>
<keyword evidence="8" id="KW-1185">Reference proteome</keyword>
<dbReference type="RefSeq" id="WP_146473661.1">
    <property type="nucleotide sequence ID" value="NZ_BNCF01000015.1"/>
</dbReference>
<feature type="transmembrane region" description="Helical" evidence="5">
    <location>
        <begin position="126"/>
        <end position="144"/>
    </location>
</feature>